<organism evidence="2 3">
    <name type="scientific">Vitrella brassicaformis (strain CCMP3155)</name>
    <dbReference type="NCBI Taxonomy" id="1169540"/>
    <lineage>
        <taxon>Eukaryota</taxon>
        <taxon>Sar</taxon>
        <taxon>Alveolata</taxon>
        <taxon>Colpodellida</taxon>
        <taxon>Vitrellaceae</taxon>
        <taxon>Vitrella</taxon>
    </lineage>
</organism>
<dbReference type="EMBL" id="CDMY01000406">
    <property type="protein sequence ID" value="CEM10960.1"/>
    <property type="molecule type" value="Genomic_DNA"/>
</dbReference>
<sequence length="782" mass="84194">MRRDLCIPLASIHPSIHQVADSVLAMDTSSDGGPAASRGKEGGGVNGDKDSLRDVIDQIHSVTSRMAAKTEAADLQISDADSNTEACVSLAARLSGLLETLTDADSTLSNELAQIPPNTQNKERKDGDGRLVRWLYNIHDEASKAVYLSKAVSAGDGKGSQVGASPAAAAAASSGGASVGVFGATAAAATHQHTGSSQDHGRPCLPGLPAAVMGTMGSFLTTIDNITRLTRVNKETHQKATDSTYGVFRHFAVTKDEEGKYNNIPKLRGVKHLGKIRTAHVEASRVVPCVAELLESSSAGLEQLHVADGEKVRWQDDTAPRPPGDPVPFPSLTQLDIQSQKWLKHISQRRWALPALTSLKVDSPSRFDGSSGSFTRLVERSPKIERLEAGFIHFGDDDWPNFLVALGGCPHLTHITGLGIPGNQLDRIKELKEALNKHWAKQERKGVRKKLGFVVSSTMIHADCRQGAADLQGISEWAAEVSCELEWRPFGDSLTVDCSSDTEEASCAPDGLYGEIAKQLASKATEVRLALGGTTLHESWRDKLIFPRASSLGIEIKESSSGSSVVDSIPEWLTEREGEGEGATSRHFPAVEQLVVSFGELSFSDLPSAPSKLSRLVGGLAGLERVFFSDLSSASVACELLSYLSVPRLSEVEIAEPLSHEWPASVPAEWSFRSPPIERLVTAPLEVDPDQWSSKEGVHLFLQLVSTLRPSRVDLTAILHDDELEGEGEGEQGDDASRLLQAARAFAWECNDRVQALYTMTGGSCEQVDVEQYRLTMQLAAK</sequence>
<reference evidence="2 3" key="1">
    <citation type="submission" date="2014-11" db="EMBL/GenBank/DDBJ databases">
        <authorList>
            <person name="Zhu J."/>
            <person name="Qi W."/>
            <person name="Song R."/>
        </authorList>
    </citation>
    <scope>NUCLEOTIDE SEQUENCE [LARGE SCALE GENOMIC DNA]</scope>
</reference>
<evidence type="ECO:0000313" key="2">
    <source>
        <dbReference type="EMBL" id="CEM10960.1"/>
    </source>
</evidence>
<evidence type="ECO:0000313" key="3">
    <source>
        <dbReference type="Proteomes" id="UP000041254"/>
    </source>
</evidence>
<gene>
    <name evidence="2" type="ORF">Vbra_15109</name>
</gene>
<protein>
    <submittedName>
        <fullName evidence="2">Uncharacterized protein</fullName>
    </submittedName>
</protein>
<evidence type="ECO:0000256" key="1">
    <source>
        <dbReference type="SAM" id="MobiDB-lite"/>
    </source>
</evidence>
<dbReference type="Proteomes" id="UP000041254">
    <property type="component" value="Unassembled WGS sequence"/>
</dbReference>
<dbReference type="VEuPathDB" id="CryptoDB:Vbra_15109"/>
<feature type="region of interest" description="Disordered" evidence="1">
    <location>
        <begin position="26"/>
        <end position="51"/>
    </location>
</feature>
<dbReference type="AlphaFoldDB" id="A0A0G4FCK9"/>
<dbReference type="InParanoid" id="A0A0G4FCK9"/>
<proteinExistence type="predicted"/>
<accession>A0A0G4FCK9</accession>
<dbReference type="PhylomeDB" id="A0A0G4FCK9"/>
<keyword evidence="3" id="KW-1185">Reference proteome</keyword>
<name>A0A0G4FCK9_VITBC</name>